<feature type="transmembrane region" description="Helical" evidence="2">
    <location>
        <begin position="164"/>
        <end position="185"/>
    </location>
</feature>
<feature type="region of interest" description="Disordered" evidence="1">
    <location>
        <begin position="1"/>
        <end position="34"/>
    </location>
</feature>
<comment type="caution">
    <text evidence="3">The sequence shown here is derived from an EMBL/GenBank/DDBJ whole genome shotgun (WGS) entry which is preliminary data.</text>
</comment>
<gene>
    <name evidence="3" type="ORF">PCOR1329_LOCUS42009</name>
</gene>
<reference evidence="3" key="1">
    <citation type="submission" date="2023-10" db="EMBL/GenBank/DDBJ databases">
        <authorList>
            <person name="Chen Y."/>
            <person name="Shah S."/>
            <person name="Dougan E. K."/>
            <person name="Thang M."/>
            <person name="Chan C."/>
        </authorList>
    </citation>
    <scope>NUCLEOTIDE SEQUENCE [LARGE SCALE GENOMIC DNA]</scope>
</reference>
<evidence type="ECO:0000256" key="2">
    <source>
        <dbReference type="SAM" id="Phobius"/>
    </source>
</evidence>
<keyword evidence="2" id="KW-1133">Transmembrane helix</keyword>
<feature type="transmembrane region" description="Helical" evidence="2">
    <location>
        <begin position="134"/>
        <end position="152"/>
    </location>
</feature>
<feature type="compositionally biased region" description="Low complexity" evidence="1">
    <location>
        <begin position="1149"/>
        <end position="1164"/>
    </location>
</feature>
<feature type="transmembrane region" description="Helical" evidence="2">
    <location>
        <begin position="260"/>
        <end position="278"/>
    </location>
</feature>
<feature type="region of interest" description="Disordered" evidence="1">
    <location>
        <begin position="967"/>
        <end position="1171"/>
    </location>
</feature>
<feature type="compositionally biased region" description="Basic residues" evidence="1">
    <location>
        <begin position="1118"/>
        <end position="1127"/>
    </location>
</feature>
<feature type="transmembrane region" description="Helical" evidence="2">
    <location>
        <begin position="670"/>
        <end position="688"/>
    </location>
</feature>
<feature type="compositionally biased region" description="Low complexity" evidence="1">
    <location>
        <begin position="983"/>
        <end position="997"/>
    </location>
</feature>
<accession>A0ABN9TSV1</accession>
<dbReference type="Proteomes" id="UP001189429">
    <property type="component" value="Unassembled WGS sequence"/>
</dbReference>
<feature type="compositionally biased region" description="Low complexity" evidence="1">
    <location>
        <begin position="1039"/>
        <end position="1066"/>
    </location>
</feature>
<feature type="transmembrane region" description="Helical" evidence="2">
    <location>
        <begin position="592"/>
        <end position="611"/>
    </location>
</feature>
<protein>
    <submittedName>
        <fullName evidence="3">Uncharacterized protein</fullName>
    </submittedName>
</protein>
<evidence type="ECO:0000313" key="4">
    <source>
        <dbReference type="Proteomes" id="UP001189429"/>
    </source>
</evidence>
<name>A0ABN9TSV1_9DINO</name>
<feature type="transmembrane region" description="Helical" evidence="2">
    <location>
        <begin position="695"/>
        <end position="713"/>
    </location>
</feature>
<feature type="compositionally biased region" description="Low complexity" evidence="1">
    <location>
        <begin position="1074"/>
        <end position="1087"/>
    </location>
</feature>
<feature type="region of interest" description="Disordered" evidence="1">
    <location>
        <begin position="891"/>
        <end position="939"/>
    </location>
</feature>
<proteinExistence type="predicted"/>
<feature type="transmembrane region" description="Helical" evidence="2">
    <location>
        <begin position="72"/>
        <end position="93"/>
    </location>
</feature>
<keyword evidence="2" id="KW-0812">Transmembrane</keyword>
<feature type="region of interest" description="Disordered" evidence="1">
    <location>
        <begin position="1223"/>
        <end position="1354"/>
    </location>
</feature>
<evidence type="ECO:0000256" key="1">
    <source>
        <dbReference type="SAM" id="MobiDB-lite"/>
    </source>
</evidence>
<organism evidence="3 4">
    <name type="scientific">Prorocentrum cordatum</name>
    <dbReference type="NCBI Taxonomy" id="2364126"/>
    <lineage>
        <taxon>Eukaryota</taxon>
        <taxon>Sar</taxon>
        <taxon>Alveolata</taxon>
        <taxon>Dinophyceae</taxon>
        <taxon>Prorocentrales</taxon>
        <taxon>Prorocentraceae</taxon>
        <taxon>Prorocentrum</taxon>
    </lineage>
</organism>
<feature type="transmembrane region" description="Helical" evidence="2">
    <location>
        <begin position="313"/>
        <end position="331"/>
    </location>
</feature>
<sequence length="1366" mass="146582">MELSDDGARSQAKRPLADCSAGAGSEASSPTQAQGLPKLVSRRGMLNSLSDHSRSRHSAARARRLFVRDAQISILVGVWTVILSLPVIVWPIATALWDRGCKDLWAHDCVNTKYCLWKRDGLSPFGTCLSRGRGYLTMWGSMVMQFVFSVYIDYGSSAKFTLQGAFGTFLAFANIEFLNTVLGSWLGGGAYRDQFCTYNGKRIDCEHMFIPILEDSRNMTVNSLWLPLCHDAFQVYAGTGDVCWLNVWWSMMDFHGTMKLLFVMFDFILFVVFVLVIGTDTNTRMFALSTHVYFMMAFLNPTADDFHKFPSTAFNYAGMIAVACVFAGLCFHIPKRRFTALAAAEGLCQDVAESTAVLLSSVHGGTGELMRQKVRAALAETQATLRELDEALSSAWFEDFGRGRTARRRRRIRCFADCLRHCLSRVPAVQQAGAALSAQDAEVVEARVASLPAACAAARDLLAAAAEDALQRGASGAAGAEADPLAAPLAQAQRCLGAAGRELEALRAGGGAPAGGSAAGARQLSEQVSAFLFIVSGIVADTLEAVKDAPWRDAARRESDHGCSRTLQILRTVRSHFGVARGGGFSVQHPRFVLRTTLSLFIGFVVGWRGIWNVLPAYSYYPANTIAVIAYTYTGSNMPVTIRRVSGVVLGKVIGTSLQLYFAVEEVGKASGFAICMFSVVVVNFFLYLHADKGIGYVCCLTAAFAASSMIPANGMFRPDEKPNFAELTPGLLTTIISTVIGVSVLTVVDLALGSSAAGEARKRLERVLRRARGFLASIGTEGEGAQSARFWEEVEALCEVVPFADAEPTFWREPFQAELYAALGQHLRELGSHLAVLSWAARCSGGRGRSAGGRHAGGNLGAATAAAEGDSVGEDAGAAAKGGAAPVVAEPMGGFAPQDENAAPGNVQAVGHDPADAAKKPGALAQRGGGSGRLAPSGAELERTYFEARQRERRLANERSCHRAIHHPDVVPGTPRLHRPRCPSARSDAASDAGSGCEEGARRRDRSAQPRGRQWRPELTTPEGPHLRTALRQRSSSRRGAAGADALVSVSVGSWSGSLRGGSRASSRRARSGSRAGSASASPARSEVSCSSARSWRPNMSAPSLPARGEAVMSTPRGHRCSRRGRATPSPARSDATASDMSLAGGTASDMSMASRMSRLSQRSQRHLSSEEIELAQADAKRREVQRLMRLNEKAYKEAIRCPDVHHRHHSLSATVPEEFEFSTRRSSRSKGAFRGFAEESSEAGPWERSLRGGAAAAEWRPQLTVPEGPELHTAGRSRSLSSVRSERGAAGRSLSRGRTPREDGALREHLRRAEAAQEKAAAVRPAPGPEPPRGPAESRAERARATAVAQQDAIASARQRLCVF</sequence>
<feature type="compositionally biased region" description="Basic and acidic residues" evidence="1">
    <location>
        <begin position="1000"/>
        <end position="1009"/>
    </location>
</feature>
<feature type="compositionally biased region" description="Basic and acidic residues" evidence="1">
    <location>
        <begin position="1301"/>
        <end position="1319"/>
    </location>
</feature>
<feature type="transmembrane region" description="Helical" evidence="2">
    <location>
        <begin position="285"/>
        <end position="301"/>
    </location>
</feature>
<keyword evidence="2" id="KW-0472">Membrane</keyword>
<evidence type="ECO:0000313" key="3">
    <source>
        <dbReference type="EMBL" id="CAK0849285.1"/>
    </source>
</evidence>
<dbReference type="EMBL" id="CAUYUJ010015049">
    <property type="protein sequence ID" value="CAK0849285.1"/>
    <property type="molecule type" value="Genomic_DNA"/>
</dbReference>
<keyword evidence="4" id="KW-1185">Reference proteome</keyword>